<organism evidence="1">
    <name type="scientific">viral metagenome</name>
    <dbReference type="NCBI Taxonomy" id="1070528"/>
    <lineage>
        <taxon>unclassified sequences</taxon>
        <taxon>metagenomes</taxon>
        <taxon>organismal metagenomes</taxon>
    </lineage>
</organism>
<reference evidence="1" key="1">
    <citation type="journal article" date="2020" name="Nature">
        <title>Giant virus diversity and host interactions through global metagenomics.</title>
        <authorList>
            <person name="Schulz F."/>
            <person name="Roux S."/>
            <person name="Paez-Espino D."/>
            <person name="Jungbluth S."/>
            <person name="Walsh D.A."/>
            <person name="Denef V.J."/>
            <person name="McMahon K.D."/>
            <person name="Konstantinidis K.T."/>
            <person name="Eloe-Fadrosh E.A."/>
            <person name="Kyrpides N.C."/>
            <person name="Woyke T."/>
        </authorList>
    </citation>
    <scope>NUCLEOTIDE SEQUENCE</scope>
    <source>
        <strain evidence="1">GVMAG-M-3300025860-25</strain>
    </source>
</reference>
<dbReference type="EMBL" id="MN740337">
    <property type="protein sequence ID" value="QHU01291.1"/>
    <property type="molecule type" value="Genomic_DNA"/>
</dbReference>
<dbReference type="AlphaFoldDB" id="A0A6C0J922"/>
<name>A0A6C0J922_9ZZZZ</name>
<protein>
    <submittedName>
        <fullName evidence="1">Uncharacterized protein</fullName>
    </submittedName>
</protein>
<sequence length="226" mass="26400">MSNDFLKDNMDLIKSFLYNSDIKNYVLDPLTCIVRCAILSFKPIGTKLSINQNKITFIDPNILQGVIRWSYGDKREDLHNIYKPIIKSTKWYKVDNPDILNIFILAKKGLEKLKQSYEENSIITHSLSLYINILDLYINSKNNDINSKNNDINSKNNLDDEEDNKIYSDLKLLWSDSQISIVNNILKQMEIDSVNRIDWFQAIDIILKSKEKNVYEIIKKNTTTLQ</sequence>
<evidence type="ECO:0000313" key="1">
    <source>
        <dbReference type="EMBL" id="QHU01291.1"/>
    </source>
</evidence>
<proteinExistence type="predicted"/>
<accession>A0A6C0J922</accession>